<keyword evidence="1" id="KW-0812">Transmembrane</keyword>
<proteinExistence type="predicted"/>
<dbReference type="EMBL" id="FTNI01000001">
    <property type="protein sequence ID" value="SIQ20092.1"/>
    <property type="molecule type" value="Genomic_DNA"/>
</dbReference>
<protein>
    <recommendedName>
        <fullName evidence="4">ABC-2 type transport system permease protein</fullName>
    </recommendedName>
</protein>
<organism evidence="2 3">
    <name type="scientific">Microbispora rosea</name>
    <dbReference type="NCBI Taxonomy" id="58117"/>
    <lineage>
        <taxon>Bacteria</taxon>
        <taxon>Bacillati</taxon>
        <taxon>Actinomycetota</taxon>
        <taxon>Actinomycetes</taxon>
        <taxon>Streptosporangiales</taxon>
        <taxon>Streptosporangiaceae</taxon>
        <taxon>Microbispora</taxon>
    </lineage>
</organism>
<name>A0A1N6QUA2_9ACTN</name>
<reference evidence="3" key="1">
    <citation type="submission" date="2017-01" db="EMBL/GenBank/DDBJ databases">
        <authorList>
            <person name="Varghese N."/>
            <person name="Submissions S."/>
        </authorList>
    </citation>
    <scope>NUCLEOTIDE SEQUENCE [LARGE SCALE GENOMIC DNA]</scope>
    <source>
        <strain evidence="3">ATCC 12950</strain>
    </source>
</reference>
<feature type="transmembrane region" description="Helical" evidence="1">
    <location>
        <begin position="44"/>
        <end position="67"/>
    </location>
</feature>
<evidence type="ECO:0000313" key="2">
    <source>
        <dbReference type="EMBL" id="SIQ20092.1"/>
    </source>
</evidence>
<evidence type="ECO:0000313" key="3">
    <source>
        <dbReference type="Proteomes" id="UP000186096"/>
    </source>
</evidence>
<keyword evidence="3" id="KW-1185">Reference proteome</keyword>
<feature type="transmembrane region" description="Helical" evidence="1">
    <location>
        <begin position="98"/>
        <end position="118"/>
    </location>
</feature>
<dbReference type="STRING" id="58117.SAMN05421833_101121"/>
<dbReference type="Proteomes" id="UP000186096">
    <property type="component" value="Unassembled WGS sequence"/>
</dbReference>
<feature type="transmembrane region" description="Helical" evidence="1">
    <location>
        <begin position="202"/>
        <end position="227"/>
    </location>
</feature>
<keyword evidence="1" id="KW-0472">Membrane</keyword>
<feature type="transmembrane region" description="Helical" evidence="1">
    <location>
        <begin position="130"/>
        <end position="151"/>
    </location>
</feature>
<dbReference type="OrthoDB" id="3827914at2"/>
<dbReference type="RefSeq" id="WP_076431879.1">
    <property type="nucleotide sequence ID" value="NZ_CP192071.1"/>
</dbReference>
<keyword evidence="1" id="KW-1133">Transmembrane helix</keyword>
<dbReference type="AlphaFoldDB" id="A0A1N6QUA2"/>
<gene>
    <name evidence="2" type="ORF">SAMN05421833_101121</name>
</gene>
<evidence type="ECO:0000256" key="1">
    <source>
        <dbReference type="SAM" id="Phobius"/>
    </source>
</evidence>
<accession>A0A1N6QUA2</accession>
<feature type="transmembrane region" description="Helical" evidence="1">
    <location>
        <begin position="20"/>
        <end position="38"/>
    </location>
</feature>
<sequence length="232" mass="24273">MNVAALSWFYIKAYGNSYRFIQPLVPTLVLLAILSGAPPGTPGAAQAAVLETLGYLSVFMIPVWAWASRQVLDTEPDTHRLVSATMVSSRPRLLTGRLLACYAVSLVLSVIALLPPLWMTLQSGAGMRGLLSGAVLLVVEPAVALVFGILTSRALVPSTGGSTLLFLGGLLVAALLDARTGFWPGPPIVSGVGAANEGLDALLAALPGLASRALAWTAIGIAVFAFLRRRRE</sequence>
<evidence type="ECO:0008006" key="4">
    <source>
        <dbReference type="Google" id="ProtNLM"/>
    </source>
</evidence>
<feature type="transmembrane region" description="Helical" evidence="1">
    <location>
        <begin position="163"/>
        <end position="182"/>
    </location>
</feature>